<dbReference type="InterPro" id="IPR000835">
    <property type="entry name" value="HTH_MarR-typ"/>
</dbReference>
<dbReference type="InterPro" id="IPR036390">
    <property type="entry name" value="WH_DNA-bd_sf"/>
</dbReference>
<accession>Q9ZF17</accession>
<evidence type="ECO:0000313" key="5">
    <source>
        <dbReference type="EMBL" id="CAA06602.1"/>
    </source>
</evidence>
<dbReference type="EMBL" id="AJ005575">
    <property type="protein sequence ID" value="CAA06602.1"/>
    <property type="molecule type" value="Genomic_DNA"/>
</dbReference>
<dbReference type="InterPro" id="IPR036388">
    <property type="entry name" value="WH-like_DNA-bd_sf"/>
</dbReference>
<keyword evidence="3" id="KW-0804">Transcription</keyword>
<evidence type="ECO:0000256" key="1">
    <source>
        <dbReference type="ARBA" id="ARBA00023015"/>
    </source>
</evidence>
<reference evidence="5" key="1">
    <citation type="submission" date="1998-04" db="EMBL/GenBank/DDBJ databases">
        <title>A DNA fragment from Streptomyces peucetius activates biosynthesis of daunomycin in the original strain and actinorhodin in Streptomyces lividans.</title>
        <authorList>
            <person name="Rosabal G."/>
            <person name="Rodriguez C."/>
            <person name="del Sol R."/>
            <person name="Planas S."/>
            <person name="Vallin C."/>
            <person name="Malpartida F."/>
        </authorList>
    </citation>
    <scope>NUCLEOTIDE SEQUENCE</scope>
</reference>
<organism evidence="5">
    <name type="scientific">Streptomyces peucetius</name>
    <dbReference type="NCBI Taxonomy" id="1950"/>
    <lineage>
        <taxon>Bacteria</taxon>
        <taxon>Bacillati</taxon>
        <taxon>Actinomycetota</taxon>
        <taxon>Actinomycetes</taxon>
        <taxon>Kitasatosporales</taxon>
        <taxon>Streptomycetaceae</taxon>
        <taxon>Streptomyces</taxon>
    </lineage>
</organism>
<dbReference type="Pfam" id="PF01047">
    <property type="entry name" value="MarR"/>
    <property type="match status" value="1"/>
</dbReference>
<dbReference type="SMART" id="SM00347">
    <property type="entry name" value="HTH_MARR"/>
    <property type="match status" value="1"/>
</dbReference>
<proteinExistence type="predicted"/>
<dbReference type="PRINTS" id="PR00598">
    <property type="entry name" value="HTHMARR"/>
</dbReference>
<dbReference type="SUPFAM" id="SSF46785">
    <property type="entry name" value="Winged helix' DNA-binding domain"/>
    <property type="match status" value="1"/>
</dbReference>
<feature type="domain" description="HTH marR-type" evidence="4">
    <location>
        <begin position="40"/>
        <end position="172"/>
    </location>
</feature>
<dbReference type="PROSITE" id="PS50995">
    <property type="entry name" value="HTH_MARR_2"/>
    <property type="match status" value="1"/>
</dbReference>
<protein>
    <submittedName>
        <fullName evidence="5">ORF1 and ORF2</fullName>
    </submittedName>
</protein>
<keyword evidence="1" id="KW-0805">Transcription regulation</keyword>
<evidence type="ECO:0000256" key="2">
    <source>
        <dbReference type="ARBA" id="ARBA00023125"/>
    </source>
</evidence>
<dbReference type="GO" id="GO:0003677">
    <property type="term" value="F:DNA binding"/>
    <property type="evidence" value="ECO:0007669"/>
    <property type="project" value="UniProtKB-KW"/>
</dbReference>
<keyword evidence="2" id="KW-0238">DNA-binding</keyword>
<dbReference type="AlphaFoldDB" id="Q9ZF17"/>
<sequence>MIGCVMATVSSAAVPEGYSTLWRCYIVKSFHDMPERPVPARASLDGLFELAEVLGAMRQRGMAEKGLTTARAGVLWALFHDGPMTQRALATQLGVTPRNVTGLLDALQEDGMVVREAHPTDRRAMLVSLTKEGRSVTSALRGGRDELAAMLFADVPADRLDAFTVTLTQVTERLRAVGTDGPE</sequence>
<dbReference type="Gene3D" id="1.10.10.10">
    <property type="entry name" value="Winged helix-like DNA-binding domain superfamily/Winged helix DNA-binding domain"/>
    <property type="match status" value="1"/>
</dbReference>
<dbReference type="PANTHER" id="PTHR42756">
    <property type="entry name" value="TRANSCRIPTIONAL REGULATOR, MARR"/>
    <property type="match status" value="1"/>
</dbReference>
<dbReference type="GO" id="GO:0003700">
    <property type="term" value="F:DNA-binding transcription factor activity"/>
    <property type="evidence" value="ECO:0007669"/>
    <property type="project" value="InterPro"/>
</dbReference>
<evidence type="ECO:0000256" key="3">
    <source>
        <dbReference type="ARBA" id="ARBA00023163"/>
    </source>
</evidence>
<dbReference type="PANTHER" id="PTHR42756:SF1">
    <property type="entry name" value="TRANSCRIPTIONAL REPRESSOR OF EMRAB OPERON"/>
    <property type="match status" value="1"/>
</dbReference>
<evidence type="ECO:0000259" key="4">
    <source>
        <dbReference type="PROSITE" id="PS50995"/>
    </source>
</evidence>
<name>Q9ZF17_STRPE</name>